<reference evidence="1" key="1">
    <citation type="journal article" date="2019" name="Sci. Rep.">
        <title>Draft genome of Tanacetum cinerariifolium, the natural source of mosquito coil.</title>
        <authorList>
            <person name="Yamashiro T."/>
            <person name="Shiraishi A."/>
            <person name="Satake H."/>
            <person name="Nakayama K."/>
        </authorList>
    </citation>
    <scope>NUCLEOTIDE SEQUENCE</scope>
</reference>
<comment type="caution">
    <text evidence="1">The sequence shown here is derived from an EMBL/GenBank/DDBJ whole genome shotgun (WGS) entry which is preliminary data.</text>
</comment>
<name>A0A699XML6_TANCI</name>
<accession>A0A699XML6</accession>
<feature type="non-terminal residue" evidence="1">
    <location>
        <position position="1"/>
    </location>
</feature>
<dbReference type="EMBL" id="BKCJ011844081">
    <property type="protein sequence ID" value="GFD57704.1"/>
    <property type="molecule type" value="Genomic_DNA"/>
</dbReference>
<dbReference type="AlphaFoldDB" id="A0A699XML6"/>
<proteinExistence type="predicted"/>
<evidence type="ECO:0000313" key="1">
    <source>
        <dbReference type="EMBL" id="GFD57704.1"/>
    </source>
</evidence>
<organism evidence="1">
    <name type="scientific">Tanacetum cinerariifolium</name>
    <name type="common">Dalmatian daisy</name>
    <name type="synonym">Chrysanthemum cinerariifolium</name>
    <dbReference type="NCBI Taxonomy" id="118510"/>
    <lineage>
        <taxon>Eukaryota</taxon>
        <taxon>Viridiplantae</taxon>
        <taxon>Streptophyta</taxon>
        <taxon>Embryophyta</taxon>
        <taxon>Tracheophyta</taxon>
        <taxon>Spermatophyta</taxon>
        <taxon>Magnoliopsida</taxon>
        <taxon>eudicotyledons</taxon>
        <taxon>Gunneridae</taxon>
        <taxon>Pentapetalae</taxon>
        <taxon>asterids</taxon>
        <taxon>campanulids</taxon>
        <taxon>Asterales</taxon>
        <taxon>Asteraceae</taxon>
        <taxon>Asteroideae</taxon>
        <taxon>Anthemideae</taxon>
        <taxon>Anthemidinae</taxon>
        <taxon>Tanacetum</taxon>
    </lineage>
</organism>
<gene>
    <name evidence="1" type="ORF">Tci_929673</name>
</gene>
<sequence>GFGSEEGIERLGNDVRRHAGARIGDRQGHVLACRQIQCSGDVTVYSLIGRLYRDASAFGHGVPGIDAQVQQSVFQLPGIDQRRPQS</sequence>
<protein>
    <submittedName>
        <fullName evidence="1">Uncharacterized protein</fullName>
    </submittedName>
</protein>
<feature type="non-terminal residue" evidence="1">
    <location>
        <position position="86"/>
    </location>
</feature>